<gene>
    <name evidence="2" type="ORF">HEB94_004145</name>
</gene>
<dbReference type="RefSeq" id="WP_192751267.1">
    <property type="nucleotide sequence ID" value="NZ_BAABJL010000122.1"/>
</dbReference>
<keyword evidence="1" id="KW-0812">Transmembrane</keyword>
<dbReference type="AlphaFoldDB" id="A0A927MW00"/>
<dbReference type="EMBL" id="JADBEM010000001">
    <property type="protein sequence ID" value="MBE1607297.1"/>
    <property type="molecule type" value="Genomic_DNA"/>
</dbReference>
<organism evidence="2 3">
    <name type="scientific">Actinopolymorpha pittospori</name>
    <dbReference type="NCBI Taxonomy" id="648752"/>
    <lineage>
        <taxon>Bacteria</taxon>
        <taxon>Bacillati</taxon>
        <taxon>Actinomycetota</taxon>
        <taxon>Actinomycetes</taxon>
        <taxon>Propionibacteriales</taxon>
        <taxon>Actinopolymorphaceae</taxon>
        <taxon>Actinopolymorpha</taxon>
    </lineage>
</organism>
<keyword evidence="3" id="KW-1185">Reference proteome</keyword>
<protein>
    <submittedName>
        <fullName evidence="2">Uncharacterized membrane-anchored protein YitT (DUF2179 family)</fullName>
    </submittedName>
</protein>
<dbReference type="Proteomes" id="UP000638648">
    <property type="component" value="Unassembled WGS sequence"/>
</dbReference>
<evidence type="ECO:0000313" key="3">
    <source>
        <dbReference type="Proteomes" id="UP000638648"/>
    </source>
</evidence>
<feature type="transmembrane region" description="Helical" evidence="1">
    <location>
        <begin position="51"/>
        <end position="69"/>
    </location>
</feature>
<feature type="transmembrane region" description="Helical" evidence="1">
    <location>
        <begin position="75"/>
        <end position="94"/>
    </location>
</feature>
<keyword evidence="1" id="KW-0472">Membrane</keyword>
<accession>A0A927MW00</accession>
<proteinExistence type="predicted"/>
<evidence type="ECO:0000313" key="2">
    <source>
        <dbReference type="EMBL" id="MBE1607297.1"/>
    </source>
</evidence>
<comment type="caution">
    <text evidence="2">The sequence shown here is derived from an EMBL/GenBank/DDBJ whole genome shotgun (WGS) entry which is preliminary data.</text>
</comment>
<name>A0A927MW00_9ACTN</name>
<evidence type="ECO:0000256" key="1">
    <source>
        <dbReference type="SAM" id="Phobius"/>
    </source>
</evidence>
<reference evidence="2" key="1">
    <citation type="submission" date="2020-10" db="EMBL/GenBank/DDBJ databases">
        <title>Sequencing the genomes of 1000 actinobacteria strains.</title>
        <authorList>
            <person name="Klenk H.-P."/>
        </authorList>
    </citation>
    <scope>NUCLEOTIDE SEQUENCE</scope>
    <source>
        <strain evidence="2">DSM 45354</strain>
    </source>
</reference>
<sequence length="98" mass="10756">MAESNENDARWMARRQRSWRVRREAEFARAGMSEQSSANPRLHHNPYVRTLLYGALVCAGLGLIAALGGSGGGGLWAMAALFFLAWLAVSAILWRPPS</sequence>
<keyword evidence="1" id="KW-1133">Transmembrane helix</keyword>